<dbReference type="OrthoDB" id="9768323at2"/>
<protein>
    <submittedName>
        <fullName evidence="6">Acetophenone carboxylase gamma subunit</fullName>
        <ecNumber evidence="6">6.4.1.8</ecNumber>
    </submittedName>
</protein>
<dbReference type="Proteomes" id="UP000250079">
    <property type="component" value="Chromosome"/>
</dbReference>
<dbReference type="PANTHER" id="PTHR11365">
    <property type="entry name" value="5-OXOPROLINASE RELATED"/>
    <property type="match status" value="1"/>
</dbReference>
<dbReference type="EMBL" id="CP018632">
    <property type="protein sequence ID" value="ASJ70754.1"/>
    <property type="molecule type" value="Genomic_DNA"/>
</dbReference>
<dbReference type="InterPro" id="IPR003692">
    <property type="entry name" value="Hydantoinase_B"/>
</dbReference>
<dbReference type="GO" id="GO:0016874">
    <property type="term" value="F:ligase activity"/>
    <property type="evidence" value="ECO:0007669"/>
    <property type="project" value="UniProtKB-KW"/>
</dbReference>
<feature type="domain" description="Hydantoinase B/oxoprolinase" evidence="4">
    <location>
        <begin position="714"/>
        <end position="1221"/>
    </location>
</feature>
<evidence type="ECO:0000259" key="4">
    <source>
        <dbReference type="Pfam" id="PF02538"/>
    </source>
</evidence>
<dbReference type="GO" id="GO:0006749">
    <property type="term" value="P:glutathione metabolic process"/>
    <property type="evidence" value="ECO:0007669"/>
    <property type="project" value="TreeGrafter"/>
</dbReference>
<dbReference type="SUPFAM" id="SSF53067">
    <property type="entry name" value="Actin-like ATPase domain"/>
    <property type="match status" value="1"/>
</dbReference>
<dbReference type="GO" id="GO:0017168">
    <property type="term" value="F:5-oxoprolinase (ATP-hydrolyzing) activity"/>
    <property type="evidence" value="ECO:0007669"/>
    <property type="project" value="TreeGrafter"/>
</dbReference>
<sequence>MLKLAIDIGGTFTDVVAETSAGLSSIKVLTSPGSPETAAISGISELLNRLSVGFDEIDSVVHGTTLATNALIERRGAKTALITTAGFRDVLEMRNEKRFDQYELNIQMPEPLIARPLRIGIEERTLADGSILKQPNDKQIDSVCELLKQQEIEAVAIGFLHSYRNDKNEQYVASRIHEALGDRVTICQSAEVSGEIREFERFSTVCANAYVRPLMTHYLGRLESELEQRGFRGSFLIMLSDGALTTTEQAKRFPIRLVEGGPAGGVALAAFVAREIQSPKVLSLDIGGTTAKICFIENGKPQTSRRFEIARSWRDTRGSGLPVNVPTVELVEIGAGGGSIASVDSLGRLRTGPQSASSEPGPASYNRGGADPTVTDAHVVVGGIAAEGFAEGKIEIVPQCAIDALAEKIQSKADFDSVADAAAGVIELANETMANAARVHGIELGLDVSSFDLLVSGGGGGLHAARIAEKLGISRIIVPAHAGVGSAVGFLRSPIAFETAISVIETIESIDYESLDKRLHKALEYVRDVVLTAVEPDSLETRIVAELRYKGQGLELGIALTHETHLKTAILESEEKFKHQYQLVTGFTLNNVDVELVSLSVKASEKEKIANPRNYESNSELVKPIVSESELERLASRDVYVQQRKGFQKTPVSPRAQLGSSLYPGPLIISEAQTTTVVPVAWTAHQSEHGHIIVESKKADNALNLASARKLDFISKNVLWNRLVSVCEEQANALMRAAFGAIVREAGDLSAGVFNVRGEMLAQAVTGTPGHVNTMAASVNAMLDIIPAATLVSGDVLVTNDPWLGAGHVFDFVVVTPVFIDSEIVAYFASTSHVVDVGGLGWSAEGRSVYEEGVTIPVMHLRKGAVINEDLLGIVVTNSRVPHEARGDILSLLSCNDTAAFRLIELMREYGLADLNDLSEFIFTRSAQGTQAGLQNAPNGVYHSEMIMDGYDSPIKLCARMVISDERIDVDLSGSSAAIDRGINCPLNYTAAYAAFGIRALLTPQVPNNQASLLAIRVSAPPGLIVSAERPAPVSARHVIGQALPDLMFGCLEQALPGHVLAESAGALWTLSLSGAGKKAFTSLNVVLGGMGARPETDGLSTTAFPSGVGAVPVESAEVAAPLIYHAKEFIADSGGAGKYRGGLSQRLEVGSNTGEDLTLSAAAFERLTDGPAGRQGGLAGAAGQVFLSNGTRIKNKGIHRIPAGETLVLQTPGGGGFGDPAHRDRSAVERDLAHGLISTEAAMHTYHLDDSINEE</sequence>
<gene>
    <name evidence="6" type="primary">apc3_2</name>
    <name evidence="6" type="ORF">IMCC3135_03205</name>
</gene>
<evidence type="ECO:0000313" key="7">
    <source>
        <dbReference type="Proteomes" id="UP000250079"/>
    </source>
</evidence>
<keyword evidence="7" id="KW-1185">Reference proteome</keyword>
<dbReference type="Pfam" id="PF01968">
    <property type="entry name" value="Hydantoinase_A"/>
    <property type="match status" value="1"/>
</dbReference>
<evidence type="ECO:0000256" key="1">
    <source>
        <dbReference type="ARBA" id="ARBA00010403"/>
    </source>
</evidence>
<accession>A0A2Z2NUI0</accession>
<proteinExistence type="inferred from homology"/>
<dbReference type="PANTHER" id="PTHR11365:SF23">
    <property type="entry name" value="HYPOTHETICAL 5-OXOPROLINASE (EUROFUNG)-RELATED"/>
    <property type="match status" value="1"/>
</dbReference>
<dbReference type="RefSeq" id="WP_088916264.1">
    <property type="nucleotide sequence ID" value="NZ_CP018632.1"/>
</dbReference>
<feature type="domain" description="Hydantoinase A/oxoprolinase" evidence="3">
    <location>
        <begin position="201"/>
        <end position="493"/>
    </location>
</feature>
<dbReference type="InterPro" id="IPR008040">
    <property type="entry name" value="Hydant_A_N"/>
</dbReference>
<evidence type="ECO:0000313" key="6">
    <source>
        <dbReference type="EMBL" id="ASJ70754.1"/>
    </source>
</evidence>
<evidence type="ECO:0000259" key="3">
    <source>
        <dbReference type="Pfam" id="PF01968"/>
    </source>
</evidence>
<reference evidence="6 7" key="1">
    <citation type="submission" date="2016-12" db="EMBL/GenBank/DDBJ databases">
        <authorList>
            <person name="Song W.-J."/>
            <person name="Kurnit D.M."/>
        </authorList>
    </citation>
    <scope>NUCLEOTIDE SEQUENCE [LARGE SCALE GENOMIC DNA]</scope>
    <source>
        <strain evidence="6 7">IMCC3135</strain>
    </source>
</reference>
<dbReference type="InterPro" id="IPR043129">
    <property type="entry name" value="ATPase_NBD"/>
</dbReference>
<feature type="region of interest" description="Disordered" evidence="2">
    <location>
        <begin position="348"/>
        <end position="367"/>
    </location>
</feature>
<dbReference type="GO" id="GO:0005829">
    <property type="term" value="C:cytosol"/>
    <property type="evidence" value="ECO:0007669"/>
    <property type="project" value="TreeGrafter"/>
</dbReference>
<dbReference type="Pfam" id="PF05378">
    <property type="entry name" value="Hydant_A_N"/>
    <property type="match status" value="1"/>
</dbReference>
<organism evidence="6 7">
    <name type="scientific">Granulosicoccus antarcticus IMCC3135</name>
    <dbReference type="NCBI Taxonomy" id="1192854"/>
    <lineage>
        <taxon>Bacteria</taxon>
        <taxon>Pseudomonadati</taxon>
        <taxon>Pseudomonadota</taxon>
        <taxon>Gammaproteobacteria</taxon>
        <taxon>Chromatiales</taxon>
        <taxon>Granulosicoccaceae</taxon>
        <taxon>Granulosicoccus</taxon>
    </lineage>
</organism>
<comment type="similarity">
    <text evidence="1">Belongs to the oxoprolinase family.</text>
</comment>
<name>A0A2Z2NUI0_9GAMM</name>
<keyword evidence="6" id="KW-0436">Ligase</keyword>
<evidence type="ECO:0000259" key="5">
    <source>
        <dbReference type="Pfam" id="PF05378"/>
    </source>
</evidence>
<feature type="domain" description="Hydantoinase/oxoprolinase N-terminal" evidence="5">
    <location>
        <begin position="4"/>
        <end position="178"/>
    </location>
</feature>
<evidence type="ECO:0000256" key="2">
    <source>
        <dbReference type="SAM" id="MobiDB-lite"/>
    </source>
</evidence>
<dbReference type="InterPro" id="IPR045079">
    <property type="entry name" value="Oxoprolinase-like"/>
</dbReference>
<dbReference type="EC" id="6.4.1.8" evidence="6"/>
<dbReference type="KEGG" id="gai:IMCC3135_03205"/>
<dbReference type="InterPro" id="IPR002821">
    <property type="entry name" value="Hydantoinase_A"/>
</dbReference>
<dbReference type="AlphaFoldDB" id="A0A2Z2NUI0"/>
<dbReference type="Pfam" id="PF02538">
    <property type="entry name" value="Hydantoinase_B"/>
    <property type="match status" value="1"/>
</dbReference>